<evidence type="ECO:0000256" key="3">
    <source>
        <dbReference type="ARBA" id="ARBA00023002"/>
    </source>
</evidence>
<comment type="caution">
    <text evidence="9">The sequence shown here is derived from an EMBL/GenBank/DDBJ whole genome shotgun (WGS) entry which is preliminary data.</text>
</comment>
<name>A0A135LKX3_PENPA</name>
<evidence type="ECO:0000313" key="10">
    <source>
        <dbReference type="Proteomes" id="UP000070168"/>
    </source>
</evidence>
<protein>
    <submittedName>
        <fullName evidence="9">Cytochrome P450</fullName>
    </submittedName>
</protein>
<feature type="transmembrane region" description="Helical" evidence="8">
    <location>
        <begin position="14"/>
        <end position="32"/>
    </location>
</feature>
<dbReference type="OrthoDB" id="2789670at2759"/>
<dbReference type="EMBL" id="LHQR01000048">
    <property type="protein sequence ID" value="KXG49617.1"/>
    <property type="molecule type" value="Genomic_DNA"/>
</dbReference>
<dbReference type="OMA" id="TYRIWAA"/>
<dbReference type="RefSeq" id="XP_040648153.1">
    <property type="nucleotide sequence ID" value="XM_040793298.1"/>
</dbReference>
<evidence type="ECO:0000256" key="7">
    <source>
        <dbReference type="RuleBase" id="RU000461"/>
    </source>
</evidence>
<dbReference type="InterPro" id="IPR001128">
    <property type="entry name" value="Cyt_P450"/>
</dbReference>
<organism evidence="9 10">
    <name type="scientific">Penicillium patulum</name>
    <name type="common">Penicillium griseofulvum</name>
    <dbReference type="NCBI Taxonomy" id="5078"/>
    <lineage>
        <taxon>Eukaryota</taxon>
        <taxon>Fungi</taxon>
        <taxon>Dikarya</taxon>
        <taxon>Ascomycota</taxon>
        <taxon>Pezizomycotina</taxon>
        <taxon>Eurotiomycetes</taxon>
        <taxon>Eurotiomycetidae</taxon>
        <taxon>Eurotiales</taxon>
        <taxon>Aspergillaceae</taxon>
        <taxon>Penicillium</taxon>
    </lineage>
</organism>
<keyword evidence="2 6" id="KW-0479">Metal-binding</keyword>
<feature type="binding site" description="axial binding residue" evidence="6">
    <location>
        <position position="453"/>
    </location>
    <ligand>
        <name>heme</name>
        <dbReference type="ChEBI" id="CHEBI:30413"/>
    </ligand>
    <ligandPart>
        <name>Fe</name>
        <dbReference type="ChEBI" id="CHEBI:18248"/>
    </ligandPart>
</feature>
<dbReference type="InterPro" id="IPR017972">
    <property type="entry name" value="Cyt_P450_CS"/>
</dbReference>
<dbReference type="PANTHER" id="PTHR24303:SF31">
    <property type="entry name" value="CYTOCHROME P450 307A1-RELATED"/>
    <property type="match status" value="1"/>
</dbReference>
<comment type="similarity">
    <text evidence="7">Belongs to the cytochrome P450 family.</text>
</comment>
<dbReference type="STRING" id="5078.A0A135LKX3"/>
<dbReference type="GO" id="GO:0005506">
    <property type="term" value="F:iron ion binding"/>
    <property type="evidence" value="ECO:0007669"/>
    <property type="project" value="InterPro"/>
</dbReference>
<keyword evidence="8" id="KW-1133">Transmembrane helix</keyword>
<dbReference type="PRINTS" id="PR00463">
    <property type="entry name" value="EP450I"/>
</dbReference>
<keyword evidence="8" id="KW-0812">Transmembrane</keyword>
<dbReference type="Proteomes" id="UP000070168">
    <property type="component" value="Unassembled WGS sequence"/>
</dbReference>
<dbReference type="GeneID" id="63708598"/>
<sequence>MAFLTGLPVGIPPLQWLVLGLSLPLVIAYFFGDRIVTFYLNSIYIAMSPVKPVNGDKQQMPGPKYVLPQGQAREKIIAPSQMSAKWRSEYGSIYRVWNGAWPEIVITDPKDVEAWFSGKGEHSKFSYEPSGALFNYAMGHAVGLINGHDWKVLRKLLDPYVNFSNSAKLTPMVFQRAIEHVQALPAQTLDPTKEKTVVNAYRAVQAYPFFTQMETFYGPLTDAQKEEVWAIGQIFLTLSTWTVEQGLTRSRILKYMYSWDSWKLIREFDRRWRTFNRDIVKQKATETDLPIIRLWKNIQDGEMTEDQLIHTFTESIFANLDVTTSVITGCILHIAEDKRIQKKLQQEIDDNKDNLADYVKRQDTFMHWCFLESIRLEPIPAFSLAGRCTADKVLGGYHVPANTSVVIDAHSINIRNPYWGPDTKEYRPERFDGLNPRDLKYNLSTFGYGSRKCLGVHLGGKMVRGILTALFGKYDVDLEGQTKDGDGQFKTDQSSFFALYVANVEMKPRNL</sequence>
<keyword evidence="6 7" id="KW-0349">Heme</keyword>
<evidence type="ECO:0000256" key="8">
    <source>
        <dbReference type="SAM" id="Phobius"/>
    </source>
</evidence>
<dbReference type="Gene3D" id="1.10.630.10">
    <property type="entry name" value="Cytochrome P450"/>
    <property type="match status" value="1"/>
</dbReference>
<dbReference type="Pfam" id="PF00067">
    <property type="entry name" value="p450"/>
    <property type="match status" value="1"/>
</dbReference>
<keyword evidence="4 6" id="KW-0408">Iron</keyword>
<dbReference type="GO" id="GO:0004497">
    <property type="term" value="F:monooxygenase activity"/>
    <property type="evidence" value="ECO:0007669"/>
    <property type="project" value="UniProtKB-KW"/>
</dbReference>
<reference evidence="9 10" key="1">
    <citation type="journal article" date="2016" name="BMC Genomics">
        <title>Genome sequencing and secondary metabolism of the postharvest pathogen Penicillium griseofulvum.</title>
        <authorList>
            <person name="Banani H."/>
            <person name="Marcet-Houben M."/>
            <person name="Ballester A.R."/>
            <person name="Abbruscato P."/>
            <person name="Gonzalez-Candelas L."/>
            <person name="Gabaldon T."/>
            <person name="Spadaro D."/>
        </authorList>
    </citation>
    <scope>NUCLEOTIDE SEQUENCE [LARGE SCALE GENOMIC DNA]</scope>
    <source>
        <strain evidence="9 10">PG3</strain>
    </source>
</reference>
<dbReference type="GO" id="GO:0043386">
    <property type="term" value="P:mycotoxin biosynthetic process"/>
    <property type="evidence" value="ECO:0007669"/>
    <property type="project" value="UniProtKB-ARBA"/>
</dbReference>
<dbReference type="GO" id="GO:0020037">
    <property type="term" value="F:heme binding"/>
    <property type="evidence" value="ECO:0007669"/>
    <property type="project" value="InterPro"/>
</dbReference>
<keyword evidence="8" id="KW-0472">Membrane</keyword>
<gene>
    <name evidence="9" type="ORF">PGRI_055850</name>
</gene>
<dbReference type="PANTHER" id="PTHR24303">
    <property type="entry name" value="HEME-BINDING MONOOXYGENASE FAMILY"/>
    <property type="match status" value="1"/>
</dbReference>
<accession>A0A135LKX3</accession>
<evidence type="ECO:0000256" key="5">
    <source>
        <dbReference type="ARBA" id="ARBA00023033"/>
    </source>
</evidence>
<evidence type="ECO:0000256" key="4">
    <source>
        <dbReference type="ARBA" id="ARBA00023004"/>
    </source>
</evidence>
<dbReference type="SUPFAM" id="SSF48264">
    <property type="entry name" value="Cytochrome P450"/>
    <property type="match status" value="1"/>
</dbReference>
<dbReference type="InterPro" id="IPR002401">
    <property type="entry name" value="Cyt_P450_E_grp-I"/>
</dbReference>
<evidence type="ECO:0000256" key="2">
    <source>
        <dbReference type="ARBA" id="ARBA00022723"/>
    </source>
</evidence>
<dbReference type="PROSITE" id="PS00086">
    <property type="entry name" value="CYTOCHROME_P450"/>
    <property type="match status" value="1"/>
</dbReference>
<evidence type="ECO:0000313" key="9">
    <source>
        <dbReference type="EMBL" id="KXG49617.1"/>
    </source>
</evidence>
<keyword evidence="5 7" id="KW-0503">Monooxygenase</keyword>
<dbReference type="AlphaFoldDB" id="A0A135LKX3"/>
<dbReference type="InterPro" id="IPR036396">
    <property type="entry name" value="Cyt_P450_sf"/>
</dbReference>
<evidence type="ECO:0000256" key="1">
    <source>
        <dbReference type="ARBA" id="ARBA00001971"/>
    </source>
</evidence>
<proteinExistence type="inferred from homology"/>
<evidence type="ECO:0000256" key="6">
    <source>
        <dbReference type="PIRSR" id="PIRSR602401-1"/>
    </source>
</evidence>
<keyword evidence="10" id="KW-1185">Reference proteome</keyword>
<dbReference type="GO" id="GO:0016705">
    <property type="term" value="F:oxidoreductase activity, acting on paired donors, with incorporation or reduction of molecular oxygen"/>
    <property type="evidence" value="ECO:0007669"/>
    <property type="project" value="InterPro"/>
</dbReference>
<keyword evidence="3 7" id="KW-0560">Oxidoreductase</keyword>
<comment type="cofactor">
    <cofactor evidence="1 6">
        <name>heme</name>
        <dbReference type="ChEBI" id="CHEBI:30413"/>
    </cofactor>
</comment>